<proteinExistence type="predicted"/>
<gene>
    <name evidence="1" type="ORF">BDR25DRAFT_372084</name>
</gene>
<accession>A0ACB6QTQ6</accession>
<sequence length="159" mass="17965">MTLKISRVMRFRRLCLLKKGVISSPEISKYDKQLRFAPPETPGAPPSAQMLPGKPIWLRRQTRILDPTTATRQRNFMSRMKNYFDQERPSDPFAIFSITVNAPSSAHVGDKLPITLSNIHLGRSDSVLDPPPVTLRGVRVKMFAQLPSAYPCFPAKCTR</sequence>
<name>A0ACB6QTQ6_9PLEO</name>
<keyword evidence="2" id="KW-1185">Reference proteome</keyword>
<comment type="caution">
    <text evidence="1">The sequence shown here is derived from an EMBL/GenBank/DDBJ whole genome shotgun (WGS) entry which is preliminary data.</text>
</comment>
<evidence type="ECO:0000313" key="1">
    <source>
        <dbReference type="EMBL" id="KAF2469475.1"/>
    </source>
</evidence>
<evidence type="ECO:0000313" key="2">
    <source>
        <dbReference type="Proteomes" id="UP000799755"/>
    </source>
</evidence>
<organism evidence="1 2">
    <name type="scientific">Lindgomyces ingoldianus</name>
    <dbReference type="NCBI Taxonomy" id="673940"/>
    <lineage>
        <taxon>Eukaryota</taxon>
        <taxon>Fungi</taxon>
        <taxon>Dikarya</taxon>
        <taxon>Ascomycota</taxon>
        <taxon>Pezizomycotina</taxon>
        <taxon>Dothideomycetes</taxon>
        <taxon>Pleosporomycetidae</taxon>
        <taxon>Pleosporales</taxon>
        <taxon>Lindgomycetaceae</taxon>
        <taxon>Lindgomyces</taxon>
    </lineage>
</organism>
<protein>
    <submittedName>
        <fullName evidence="1">Uncharacterized protein</fullName>
    </submittedName>
</protein>
<dbReference type="EMBL" id="MU003512">
    <property type="protein sequence ID" value="KAF2469475.1"/>
    <property type="molecule type" value="Genomic_DNA"/>
</dbReference>
<reference evidence="1" key="1">
    <citation type="journal article" date="2020" name="Stud. Mycol.">
        <title>101 Dothideomycetes genomes: a test case for predicting lifestyles and emergence of pathogens.</title>
        <authorList>
            <person name="Haridas S."/>
            <person name="Albert R."/>
            <person name="Binder M."/>
            <person name="Bloem J."/>
            <person name="Labutti K."/>
            <person name="Salamov A."/>
            <person name="Andreopoulos B."/>
            <person name="Baker S."/>
            <person name="Barry K."/>
            <person name="Bills G."/>
            <person name="Bluhm B."/>
            <person name="Cannon C."/>
            <person name="Castanera R."/>
            <person name="Culley D."/>
            <person name="Daum C."/>
            <person name="Ezra D."/>
            <person name="Gonzalez J."/>
            <person name="Henrissat B."/>
            <person name="Kuo A."/>
            <person name="Liang C."/>
            <person name="Lipzen A."/>
            <person name="Lutzoni F."/>
            <person name="Magnuson J."/>
            <person name="Mondo S."/>
            <person name="Nolan M."/>
            <person name="Ohm R."/>
            <person name="Pangilinan J."/>
            <person name="Park H.-J."/>
            <person name="Ramirez L."/>
            <person name="Alfaro M."/>
            <person name="Sun H."/>
            <person name="Tritt A."/>
            <person name="Yoshinaga Y."/>
            <person name="Zwiers L.-H."/>
            <person name="Turgeon B."/>
            <person name="Goodwin S."/>
            <person name="Spatafora J."/>
            <person name="Crous P."/>
            <person name="Grigoriev I."/>
        </authorList>
    </citation>
    <scope>NUCLEOTIDE SEQUENCE</scope>
    <source>
        <strain evidence="1">ATCC 200398</strain>
    </source>
</reference>
<dbReference type="Proteomes" id="UP000799755">
    <property type="component" value="Unassembled WGS sequence"/>
</dbReference>